<keyword evidence="1" id="KW-0723">Serine/threonine-protein kinase</keyword>
<protein>
    <recommendedName>
        <fullName evidence="2">Histidine kinase/HSP90-like ATPase domain-containing protein</fullName>
    </recommendedName>
</protein>
<dbReference type="InterPro" id="IPR003594">
    <property type="entry name" value="HATPase_dom"/>
</dbReference>
<reference evidence="4" key="1">
    <citation type="journal article" date="2019" name="Int. J. Syst. Evol. Microbiol.">
        <title>The Global Catalogue of Microorganisms (GCM) 10K type strain sequencing project: providing services to taxonomists for standard genome sequencing and annotation.</title>
        <authorList>
            <consortium name="The Broad Institute Genomics Platform"/>
            <consortium name="The Broad Institute Genome Sequencing Center for Infectious Disease"/>
            <person name="Wu L."/>
            <person name="Ma J."/>
        </authorList>
    </citation>
    <scope>NUCLEOTIDE SEQUENCE [LARGE SCALE GENOMIC DNA]</scope>
    <source>
        <strain evidence="4">JCM 13006</strain>
    </source>
</reference>
<dbReference type="Gene3D" id="3.30.565.10">
    <property type="entry name" value="Histidine kinase-like ATPase, C-terminal domain"/>
    <property type="match status" value="1"/>
</dbReference>
<dbReference type="InterPro" id="IPR036890">
    <property type="entry name" value="HATPase_C_sf"/>
</dbReference>
<dbReference type="EMBL" id="BAABIS010000001">
    <property type="protein sequence ID" value="GAA4838255.1"/>
    <property type="molecule type" value="Genomic_DNA"/>
</dbReference>
<gene>
    <name evidence="3" type="ORF">GCM10023235_11790</name>
</gene>
<dbReference type="RefSeq" id="WP_345695684.1">
    <property type="nucleotide sequence ID" value="NZ_BAABIS010000001.1"/>
</dbReference>
<dbReference type="CDD" id="cd16936">
    <property type="entry name" value="HATPase_RsbW-like"/>
    <property type="match status" value="1"/>
</dbReference>
<dbReference type="PANTHER" id="PTHR35526">
    <property type="entry name" value="ANTI-SIGMA-F FACTOR RSBW-RELATED"/>
    <property type="match status" value="1"/>
</dbReference>
<accession>A0ABP9DB50</accession>
<evidence type="ECO:0000259" key="2">
    <source>
        <dbReference type="Pfam" id="PF13581"/>
    </source>
</evidence>
<dbReference type="InterPro" id="IPR050267">
    <property type="entry name" value="Anti-sigma-factor_SerPK"/>
</dbReference>
<feature type="domain" description="Histidine kinase/HSP90-like ATPase" evidence="2">
    <location>
        <begin position="35"/>
        <end position="122"/>
    </location>
</feature>
<evidence type="ECO:0000256" key="1">
    <source>
        <dbReference type="ARBA" id="ARBA00022527"/>
    </source>
</evidence>
<organism evidence="3 4">
    <name type="scientific">Kitasatospora terrestris</name>
    <dbReference type="NCBI Taxonomy" id="258051"/>
    <lineage>
        <taxon>Bacteria</taxon>
        <taxon>Bacillati</taxon>
        <taxon>Actinomycetota</taxon>
        <taxon>Actinomycetes</taxon>
        <taxon>Kitasatosporales</taxon>
        <taxon>Streptomycetaceae</taxon>
        <taxon>Kitasatospora</taxon>
    </lineage>
</organism>
<evidence type="ECO:0000313" key="4">
    <source>
        <dbReference type="Proteomes" id="UP001501752"/>
    </source>
</evidence>
<keyword evidence="4" id="KW-1185">Reference proteome</keyword>
<dbReference type="Proteomes" id="UP001501752">
    <property type="component" value="Unassembled WGS sequence"/>
</dbReference>
<keyword evidence="1" id="KW-0418">Kinase</keyword>
<keyword evidence="1" id="KW-0808">Transferase</keyword>
<dbReference type="Pfam" id="PF13581">
    <property type="entry name" value="HATPase_c_2"/>
    <property type="match status" value="1"/>
</dbReference>
<dbReference type="SUPFAM" id="SSF55874">
    <property type="entry name" value="ATPase domain of HSP90 chaperone/DNA topoisomerase II/histidine kinase"/>
    <property type="match status" value="1"/>
</dbReference>
<name>A0ABP9DB50_9ACTN</name>
<proteinExistence type="predicted"/>
<dbReference type="PANTHER" id="PTHR35526:SF3">
    <property type="entry name" value="ANTI-SIGMA-F FACTOR RSBW"/>
    <property type="match status" value="1"/>
</dbReference>
<evidence type="ECO:0000313" key="3">
    <source>
        <dbReference type="EMBL" id="GAA4838255.1"/>
    </source>
</evidence>
<sequence length="139" mass="15141">MTTSSTTCRRHLDFHPGDATSLGIDVLRQALVDWHLNALSEDAVLVAAELLANAARHTPGVLSMDLDFDGSALRITVTDPSPAPPHVLPHRPDRPHGHGMYLIDQLAAAWGHRPHDRGKDVWADLTTTTPRHSGTERIG</sequence>
<comment type="caution">
    <text evidence="3">The sequence shown here is derived from an EMBL/GenBank/DDBJ whole genome shotgun (WGS) entry which is preliminary data.</text>
</comment>